<comment type="subcellular location">
    <subcellularLocation>
        <location evidence="1">Nucleus</location>
    </subcellularLocation>
</comment>
<feature type="region of interest" description="Disordered" evidence="10">
    <location>
        <begin position="133"/>
        <end position="189"/>
    </location>
</feature>
<reference evidence="13" key="2">
    <citation type="journal article" date="2018" name="Nat. Commun.">
        <title>Extreme sensitivity to ultraviolet light in the fungal pathogen causing white-nose syndrome of bats.</title>
        <authorList>
            <person name="Palmer J.M."/>
            <person name="Drees K.P."/>
            <person name="Foster J.T."/>
            <person name="Lindner D.L."/>
        </authorList>
    </citation>
    <scope>NUCLEOTIDE SEQUENCE [LARGE SCALE GENOMIC DNA]</scope>
    <source>
        <strain evidence="13">UAMH 10579</strain>
    </source>
</reference>
<dbReference type="GeneID" id="28837770"/>
<evidence type="ECO:0000256" key="6">
    <source>
        <dbReference type="ARBA" id="ARBA00023015"/>
    </source>
</evidence>
<dbReference type="CDD" id="cd00067">
    <property type="entry name" value="GAL4"/>
    <property type="match status" value="1"/>
</dbReference>
<dbReference type="Gene3D" id="3.30.160.60">
    <property type="entry name" value="Classic Zinc Finger"/>
    <property type="match status" value="2"/>
</dbReference>
<feature type="compositionally biased region" description="Polar residues" evidence="10">
    <location>
        <begin position="179"/>
        <end position="189"/>
    </location>
</feature>
<dbReference type="RefSeq" id="XP_059319765.1">
    <property type="nucleotide sequence ID" value="XM_059463611.1"/>
</dbReference>
<evidence type="ECO:0000256" key="1">
    <source>
        <dbReference type="ARBA" id="ARBA00004123"/>
    </source>
</evidence>
<dbReference type="InterPro" id="IPR001138">
    <property type="entry name" value="Zn2Cys6_DnaBD"/>
</dbReference>
<feature type="domain" description="C2H2-type" evidence="11">
    <location>
        <begin position="31"/>
        <end position="58"/>
    </location>
</feature>
<protein>
    <recommendedName>
        <fullName evidence="11">C2H2-type domain-containing protein</fullName>
    </recommendedName>
</protein>
<dbReference type="PANTHER" id="PTHR47660:SF7">
    <property type="entry name" value="TRANSCRIPTION FACTOR WITH C2H2 AND ZN(2)-CYS(6) DNA BINDING DOMAIN (EUROFUNG)"/>
    <property type="match status" value="1"/>
</dbReference>
<evidence type="ECO:0000256" key="8">
    <source>
        <dbReference type="ARBA" id="ARBA00023242"/>
    </source>
</evidence>
<dbReference type="InterPro" id="IPR007219">
    <property type="entry name" value="XnlR_reg_dom"/>
</dbReference>
<dbReference type="GO" id="GO:0008270">
    <property type="term" value="F:zinc ion binding"/>
    <property type="evidence" value="ECO:0007669"/>
    <property type="project" value="UniProtKB-KW"/>
</dbReference>
<dbReference type="STRING" id="342668.A0A1B8GNS8"/>
<dbReference type="GO" id="GO:0006351">
    <property type="term" value="P:DNA-templated transcription"/>
    <property type="evidence" value="ECO:0007669"/>
    <property type="project" value="InterPro"/>
</dbReference>
<dbReference type="FunFam" id="3.30.160.60:FF:000038">
    <property type="entry name" value="Zinc finger protein 624"/>
    <property type="match status" value="1"/>
</dbReference>
<dbReference type="FunFam" id="3.30.160.60:FF:000744">
    <property type="entry name" value="zinc finger E-box-binding homeobox 1"/>
    <property type="match status" value="1"/>
</dbReference>
<keyword evidence="6" id="KW-0805">Transcription regulation</keyword>
<dbReference type="EMBL" id="KV460222">
    <property type="protein sequence ID" value="OBT97494.2"/>
    <property type="molecule type" value="Genomic_DNA"/>
</dbReference>
<evidence type="ECO:0000313" key="13">
    <source>
        <dbReference type="Proteomes" id="UP000091956"/>
    </source>
</evidence>
<evidence type="ECO:0000313" key="12">
    <source>
        <dbReference type="EMBL" id="OBT97494.2"/>
    </source>
</evidence>
<sequence>MSERDPVGGVQVSPQYPSAASGADDPKIQDIKCDICDKVFTRSEHLRRHKRAHSSEKPFACVECKKRFARQDILRRHQASHELKRKVNASDETRRYSRACFACASARVRCLRGVVCPRCRSRDLRCEYPSRRTRTCEPGESAIEADSVDSSRASSEEAGQGDEIMTERDEDESAVVTWENESSTGVFGSVPKESNWTSNLLIPTASNSTSVGQSWNASGSEVTSVDPSAAQTLLAGDSPMSTRDWLLSRGIISPETTIVAGAQLVPQVSEGNIGSLYNYSRINWLPPNDLSHIDQAFGAASLQSARSPNVSAQDAFGNGHRGQNIQSSPRSASTGHFDESYMESYANSRNIGLASGRSKPFSLERIPSIATVGSPSDASMYYADGDAAQSPLLSHHRQPNQAPLPLFGGQGSSPLSPTLENIHTHLAGYTHQQIWIAEESYVALIDYLKYTSRRDISLSYTDSFPSLKELNEFAGLYFDRFHESFPLLHKPSFLNTRDGCVLELAIAAIGACYVGTAYARKCSESLHELVNKLLEIATSSYYNPSEFPEVFGLRRYPQRPTRLQARILNVLGMFHSGNQKLSSLAREGRAILVTTCIENKLLASNHYDGWQACLGTDEEGDRFLQQWLEGELKCRAGYFVWMLDCMMAYESDFRTHMDLLDGKAPLPCPEQIWDEPMLNKAPLLILNGGPPSLCLALDVLYTEKRLVSNLGELSRILLIHGMYRRVWEVARYQSDILSDWVPTALSESHHGVTSEKTTMPLTSSVVSRWTNGSCDCLDVLHWSAKSRILQASGLEHPTILHLHLARLILLAPVSDLQELARVKLRQETQSHSESFLDATTQEQDLQNSVHKWVLHDQYKARLAIIHAGSVFWYLRRYSCGAVIEPFANYLATLVLWAYSVSTSAAKLLASSTPNTVTYESHRSADAGASHDASHHTQDLAMRANSERHHSISSYFPNPPSLHAQIAGALDHLECHETSLIQLDRPCDDEIVQLFVRFGEKMTPYMARIGDISMKGSGRKILREGIKLLSTHDNHGVGGVGERMPSCAWGAAERFGELLAALGSAR</sequence>
<dbReference type="PANTHER" id="PTHR47660">
    <property type="entry name" value="TRANSCRIPTION FACTOR WITH C2H2 AND ZN(2)-CYS(6) DNA BINDING DOMAIN (EUROFUNG)-RELATED-RELATED"/>
    <property type="match status" value="1"/>
</dbReference>
<dbReference type="GO" id="GO:0003677">
    <property type="term" value="F:DNA binding"/>
    <property type="evidence" value="ECO:0007669"/>
    <property type="project" value="InterPro"/>
</dbReference>
<name>A0A1B8GNS8_9PEZI</name>
<gene>
    <name evidence="12" type="ORF">VE01_04384</name>
</gene>
<dbReference type="Pfam" id="PF04082">
    <property type="entry name" value="Fungal_trans"/>
    <property type="match status" value="1"/>
</dbReference>
<keyword evidence="7" id="KW-0804">Transcription</keyword>
<dbReference type="GO" id="GO:0000981">
    <property type="term" value="F:DNA-binding transcription factor activity, RNA polymerase II-specific"/>
    <property type="evidence" value="ECO:0007669"/>
    <property type="project" value="InterPro"/>
</dbReference>
<accession>A0A1B8GNS8</accession>
<evidence type="ECO:0000256" key="9">
    <source>
        <dbReference type="PROSITE-ProRule" id="PRU00042"/>
    </source>
</evidence>
<dbReference type="CDD" id="cd12148">
    <property type="entry name" value="fungal_TF_MHR"/>
    <property type="match status" value="1"/>
</dbReference>
<keyword evidence="2" id="KW-0479">Metal-binding</keyword>
<dbReference type="PROSITE" id="PS50157">
    <property type="entry name" value="ZINC_FINGER_C2H2_2"/>
    <property type="match status" value="2"/>
</dbReference>
<dbReference type="InterPro" id="IPR013087">
    <property type="entry name" value="Znf_C2H2_type"/>
</dbReference>
<dbReference type="GO" id="GO:0005634">
    <property type="term" value="C:nucleus"/>
    <property type="evidence" value="ECO:0007669"/>
    <property type="project" value="UniProtKB-SubCell"/>
</dbReference>
<feature type="region of interest" description="Disordered" evidence="10">
    <location>
        <begin position="1"/>
        <end position="25"/>
    </location>
</feature>
<keyword evidence="4 9" id="KW-0863">Zinc-finger</keyword>
<reference evidence="12 13" key="1">
    <citation type="submission" date="2016-03" db="EMBL/GenBank/DDBJ databases">
        <title>Comparative genomics of Pseudogymnoascus destructans, the fungus causing white-nose syndrome of bats.</title>
        <authorList>
            <person name="Palmer J.M."/>
            <person name="Drees K.P."/>
            <person name="Foster J.T."/>
            <person name="Lindner D.L."/>
        </authorList>
    </citation>
    <scope>NUCLEOTIDE SEQUENCE [LARGE SCALE GENOMIC DNA]</scope>
    <source>
        <strain evidence="12 13">UAMH 10579</strain>
    </source>
</reference>
<proteinExistence type="predicted"/>
<dbReference type="PROSITE" id="PS00463">
    <property type="entry name" value="ZN2_CY6_FUNGAL_1"/>
    <property type="match status" value="1"/>
</dbReference>
<feature type="domain" description="C2H2-type" evidence="11">
    <location>
        <begin position="59"/>
        <end position="86"/>
    </location>
</feature>
<dbReference type="SMART" id="SM00355">
    <property type="entry name" value="ZnF_C2H2"/>
    <property type="match status" value="2"/>
</dbReference>
<dbReference type="Pfam" id="PF00096">
    <property type="entry name" value="zf-C2H2"/>
    <property type="match status" value="1"/>
</dbReference>
<keyword evidence="3" id="KW-0677">Repeat</keyword>
<evidence type="ECO:0000256" key="2">
    <source>
        <dbReference type="ARBA" id="ARBA00022723"/>
    </source>
</evidence>
<dbReference type="SUPFAM" id="SSF57667">
    <property type="entry name" value="beta-beta-alpha zinc fingers"/>
    <property type="match status" value="1"/>
</dbReference>
<keyword evidence="8" id="KW-0539">Nucleus</keyword>
<dbReference type="AlphaFoldDB" id="A0A1B8GNS8"/>
<evidence type="ECO:0000256" key="5">
    <source>
        <dbReference type="ARBA" id="ARBA00022833"/>
    </source>
</evidence>
<keyword evidence="5" id="KW-0862">Zinc</keyword>
<evidence type="ECO:0000259" key="11">
    <source>
        <dbReference type="PROSITE" id="PS50157"/>
    </source>
</evidence>
<evidence type="ECO:0000256" key="3">
    <source>
        <dbReference type="ARBA" id="ARBA00022737"/>
    </source>
</evidence>
<organism evidence="12 13">
    <name type="scientific">Pseudogymnoascus verrucosus</name>
    <dbReference type="NCBI Taxonomy" id="342668"/>
    <lineage>
        <taxon>Eukaryota</taxon>
        <taxon>Fungi</taxon>
        <taxon>Dikarya</taxon>
        <taxon>Ascomycota</taxon>
        <taxon>Pezizomycotina</taxon>
        <taxon>Leotiomycetes</taxon>
        <taxon>Thelebolales</taxon>
        <taxon>Thelebolaceae</taxon>
        <taxon>Pseudogymnoascus</taxon>
    </lineage>
</organism>
<dbReference type="Pfam" id="PF13912">
    <property type="entry name" value="zf-C2H2_6"/>
    <property type="match status" value="1"/>
</dbReference>
<evidence type="ECO:0000256" key="10">
    <source>
        <dbReference type="SAM" id="MobiDB-lite"/>
    </source>
</evidence>
<dbReference type="InterPro" id="IPR036236">
    <property type="entry name" value="Znf_C2H2_sf"/>
</dbReference>
<dbReference type="Proteomes" id="UP000091956">
    <property type="component" value="Unassembled WGS sequence"/>
</dbReference>
<dbReference type="PROSITE" id="PS00028">
    <property type="entry name" value="ZINC_FINGER_C2H2_1"/>
    <property type="match status" value="2"/>
</dbReference>
<evidence type="ECO:0000256" key="4">
    <source>
        <dbReference type="ARBA" id="ARBA00022771"/>
    </source>
</evidence>
<evidence type="ECO:0000256" key="7">
    <source>
        <dbReference type="ARBA" id="ARBA00023163"/>
    </source>
</evidence>
<keyword evidence="13" id="KW-1185">Reference proteome</keyword>